<evidence type="ECO:0000256" key="1">
    <source>
        <dbReference type="ARBA" id="ARBA00022670"/>
    </source>
</evidence>
<dbReference type="InterPro" id="IPR000884">
    <property type="entry name" value="TSP1_rpt"/>
</dbReference>
<dbReference type="AlphaFoldDB" id="A0A8W8JGV5"/>
<evidence type="ECO:0000256" key="4">
    <source>
        <dbReference type="ARBA" id="ARBA00022825"/>
    </source>
</evidence>
<dbReference type="InterPro" id="IPR009003">
    <property type="entry name" value="Peptidase_S1_PA"/>
</dbReference>
<dbReference type="Gene3D" id="2.40.10.10">
    <property type="entry name" value="Trypsin-like serine proteases"/>
    <property type="match status" value="1"/>
</dbReference>
<dbReference type="InterPro" id="IPR018114">
    <property type="entry name" value="TRYPSIN_HIS"/>
</dbReference>
<evidence type="ECO:0000313" key="10">
    <source>
        <dbReference type="Proteomes" id="UP000005408"/>
    </source>
</evidence>
<dbReference type="PROSITE" id="PS00135">
    <property type="entry name" value="TRYPSIN_SER"/>
    <property type="match status" value="1"/>
</dbReference>
<evidence type="ECO:0000256" key="7">
    <source>
        <dbReference type="SAM" id="SignalP"/>
    </source>
</evidence>
<dbReference type="GO" id="GO:0006508">
    <property type="term" value="P:proteolysis"/>
    <property type="evidence" value="ECO:0007669"/>
    <property type="project" value="UniProtKB-KW"/>
</dbReference>
<feature type="domain" description="Peptidase S1" evidence="8">
    <location>
        <begin position="215"/>
        <end position="455"/>
    </location>
</feature>
<dbReference type="SUPFAM" id="SSF50494">
    <property type="entry name" value="Trypsin-like serine proteases"/>
    <property type="match status" value="1"/>
</dbReference>
<organism evidence="9 10">
    <name type="scientific">Magallana gigas</name>
    <name type="common">Pacific oyster</name>
    <name type="synonym">Crassostrea gigas</name>
    <dbReference type="NCBI Taxonomy" id="29159"/>
    <lineage>
        <taxon>Eukaryota</taxon>
        <taxon>Metazoa</taxon>
        <taxon>Spiralia</taxon>
        <taxon>Lophotrochozoa</taxon>
        <taxon>Mollusca</taxon>
        <taxon>Bivalvia</taxon>
        <taxon>Autobranchia</taxon>
        <taxon>Pteriomorphia</taxon>
        <taxon>Ostreida</taxon>
        <taxon>Ostreoidea</taxon>
        <taxon>Ostreidae</taxon>
        <taxon>Magallana</taxon>
    </lineage>
</organism>
<evidence type="ECO:0000256" key="6">
    <source>
        <dbReference type="RuleBase" id="RU363034"/>
    </source>
</evidence>
<accession>A0A8W8JGV5</accession>
<dbReference type="FunFam" id="2.40.10.10:FF:000120">
    <property type="entry name" value="Putative serine protease"/>
    <property type="match status" value="1"/>
</dbReference>
<dbReference type="PRINTS" id="PR00722">
    <property type="entry name" value="CHYMOTRYPSIN"/>
</dbReference>
<dbReference type="SMART" id="SM00020">
    <property type="entry name" value="Tryp_SPc"/>
    <property type="match status" value="1"/>
</dbReference>
<dbReference type="InterPro" id="IPR001314">
    <property type="entry name" value="Peptidase_S1A"/>
</dbReference>
<dbReference type="InterPro" id="IPR043504">
    <property type="entry name" value="Peptidase_S1_PA_chymotrypsin"/>
</dbReference>
<dbReference type="PROSITE" id="PS00134">
    <property type="entry name" value="TRYPSIN_HIS"/>
    <property type="match status" value="1"/>
</dbReference>
<evidence type="ECO:0000256" key="5">
    <source>
        <dbReference type="ARBA" id="ARBA00023157"/>
    </source>
</evidence>
<keyword evidence="3 6" id="KW-0378">Hydrolase</keyword>
<dbReference type="OrthoDB" id="10004439at2759"/>
<dbReference type="SMART" id="SM00209">
    <property type="entry name" value="TSP1"/>
    <property type="match status" value="2"/>
</dbReference>
<evidence type="ECO:0000313" key="9">
    <source>
        <dbReference type="EnsemblMetazoa" id="G1926.1:cds"/>
    </source>
</evidence>
<protein>
    <recommendedName>
        <fullName evidence="8">Peptidase S1 domain-containing protein</fullName>
    </recommendedName>
</protein>
<keyword evidence="10" id="KW-1185">Reference proteome</keyword>
<keyword evidence="4 6" id="KW-0720">Serine protease</keyword>
<dbReference type="PROSITE" id="PS50240">
    <property type="entry name" value="TRYPSIN_DOM"/>
    <property type="match status" value="1"/>
</dbReference>
<dbReference type="PANTHER" id="PTHR24252:SF7">
    <property type="entry name" value="HYALIN"/>
    <property type="match status" value="1"/>
</dbReference>
<dbReference type="GO" id="GO:0004252">
    <property type="term" value="F:serine-type endopeptidase activity"/>
    <property type="evidence" value="ECO:0007669"/>
    <property type="project" value="InterPro"/>
</dbReference>
<dbReference type="Pfam" id="PF00089">
    <property type="entry name" value="Trypsin"/>
    <property type="match status" value="1"/>
</dbReference>
<dbReference type="PROSITE" id="PS50092">
    <property type="entry name" value="TSP1"/>
    <property type="match status" value="2"/>
</dbReference>
<keyword evidence="1 6" id="KW-0645">Protease</keyword>
<dbReference type="Proteomes" id="UP000005408">
    <property type="component" value="Unassembled WGS sequence"/>
</dbReference>
<dbReference type="EnsemblMetazoa" id="G1926.1">
    <property type="protein sequence ID" value="G1926.1:cds"/>
    <property type="gene ID" value="G1926"/>
</dbReference>
<keyword evidence="2 7" id="KW-0732">Signal</keyword>
<evidence type="ECO:0000256" key="3">
    <source>
        <dbReference type="ARBA" id="ARBA00022801"/>
    </source>
</evidence>
<dbReference type="InterPro" id="IPR033116">
    <property type="entry name" value="TRYPSIN_SER"/>
</dbReference>
<dbReference type="OMA" id="KPGICGR"/>
<name>A0A8W8JGV5_MAGGI</name>
<keyword evidence="5" id="KW-1015">Disulfide bond</keyword>
<dbReference type="InterPro" id="IPR001254">
    <property type="entry name" value="Trypsin_dom"/>
</dbReference>
<dbReference type="PANTHER" id="PTHR24252">
    <property type="entry name" value="ACROSIN-RELATED"/>
    <property type="match status" value="1"/>
</dbReference>
<reference evidence="9" key="1">
    <citation type="submission" date="2022-08" db="UniProtKB">
        <authorList>
            <consortium name="EnsemblMetazoa"/>
        </authorList>
    </citation>
    <scope>IDENTIFICATION</scope>
    <source>
        <strain evidence="9">05x7-T-G4-1.051#20</strain>
    </source>
</reference>
<proteinExistence type="predicted"/>
<evidence type="ECO:0000256" key="2">
    <source>
        <dbReference type="ARBA" id="ARBA00022729"/>
    </source>
</evidence>
<feature type="signal peptide" evidence="7">
    <location>
        <begin position="1"/>
        <end position="20"/>
    </location>
</feature>
<dbReference type="CDD" id="cd00190">
    <property type="entry name" value="Tryp_SPc"/>
    <property type="match status" value="1"/>
</dbReference>
<evidence type="ECO:0000259" key="8">
    <source>
        <dbReference type="PROSITE" id="PS50240"/>
    </source>
</evidence>
<sequence>MDFRPVVIAALLQVPLLCMATENCTATADIAVGFNATSGTLTNVIDPSLFPEKIFCNFYTEWTTWSKCNKKCIQKRKRKCRKKDVCGKSSLEDKRACTNQSHKCLNHKLIIMNSSDRNRRIEDRLYDIFFHSWSAWSSCNSDCKRRRRRKCKTEICTGGFLQEERSCANTSDCKRIMSLQVHSNKSKKDRLKGLKNLKDLRQVCGKRPNTRRPRIVGGHESIPNSWPWQVEILTKKKRHSCGGTLISPHWVLTAAHCILKNGRRRKVLVRVGEHDTRMHEGTEQDIRVSRYIPHPKFDYKLIANDIALLKLSNAVRLSNVTGYACLPQKGKKYRIKPGTLCSTIGWGKMNITAPQNNKVLHEVQVPIVKKKKCKKAFSFRLTKSQLCAGYSKGKKDSCTGDSGGPLLCPSSRRSTNRKWYVNGVTSYGEGCGQKRKFGIYTDVSKFYRWISKTISKDL</sequence>
<feature type="chain" id="PRO_5036460798" description="Peptidase S1 domain-containing protein" evidence="7">
    <location>
        <begin position="21"/>
        <end position="458"/>
    </location>
</feature>